<dbReference type="PROSITE" id="PS50088">
    <property type="entry name" value="ANK_REPEAT"/>
    <property type="match status" value="1"/>
</dbReference>
<organism evidence="4 5">
    <name type="scientific">Daphnia galeata</name>
    <dbReference type="NCBI Taxonomy" id="27404"/>
    <lineage>
        <taxon>Eukaryota</taxon>
        <taxon>Metazoa</taxon>
        <taxon>Ecdysozoa</taxon>
        <taxon>Arthropoda</taxon>
        <taxon>Crustacea</taxon>
        <taxon>Branchiopoda</taxon>
        <taxon>Diplostraca</taxon>
        <taxon>Cladocera</taxon>
        <taxon>Anomopoda</taxon>
        <taxon>Daphniidae</taxon>
        <taxon>Daphnia</taxon>
    </lineage>
</organism>
<dbReference type="InterPro" id="IPR002110">
    <property type="entry name" value="Ankyrin_rpt"/>
</dbReference>
<dbReference type="EMBL" id="CAKKLH010000044">
    <property type="protein sequence ID" value="CAH0100707.1"/>
    <property type="molecule type" value="Genomic_DNA"/>
</dbReference>
<accession>A0A8J2RIS1</accession>
<keyword evidence="1" id="KW-0677">Repeat</keyword>
<evidence type="ECO:0000256" key="2">
    <source>
        <dbReference type="ARBA" id="ARBA00023043"/>
    </source>
</evidence>
<reference evidence="4" key="1">
    <citation type="submission" date="2021-11" db="EMBL/GenBank/DDBJ databases">
        <authorList>
            <person name="Schell T."/>
        </authorList>
    </citation>
    <scope>NUCLEOTIDE SEQUENCE</scope>
    <source>
        <strain evidence="4">M5</strain>
    </source>
</reference>
<dbReference type="SUPFAM" id="SSF48403">
    <property type="entry name" value="Ankyrin repeat"/>
    <property type="match status" value="1"/>
</dbReference>
<dbReference type="Pfam" id="PF12796">
    <property type="entry name" value="Ank_2"/>
    <property type="match status" value="1"/>
</dbReference>
<feature type="repeat" description="ANK" evidence="3">
    <location>
        <begin position="60"/>
        <end position="98"/>
    </location>
</feature>
<gene>
    <name evidence="4" type="ORF">DGAL_LOCUS2995</name>
</gene>
<proteinExistence type="predicted"/>
<dbReference type="Gene3D" id="1.25.40.20">
    <property type="entry name" value="Ankyrin repeat-containing domain"/>
    <property type="match status" value="2"/>
</dbReference>
<evidence type="ECO:0000313" key="5">
    <source>
        <dbReference type="Proteomes" id="UP000789390"/>
    </source>
</evidence>
<dbReference type="PANTHER" id="PTHR24180:SF45">
    <property type="entry name" value="POLY [ADP-RIBOSE] POLYMERASE TANKYRASE"/>
    <property type="match status" value="1"/>
</dbReference>
<dbReference type="AlphaFoldDB" id="A0A8J2RIS1"/>
<evidence type="ECO:0000256" key="1">
    <source>
        <dbReference type="ARBA" id="ARBA00022737"/>
    </source>
</evidence>
<keyword evidence="5" id="KW-1185">Reference proteome</keyword>
<protein>
    <submittedName>
        <fullName evidence="4">Uncharacterized protein</fullName>
    </submittedName>
</protein>
<keyword evidence="2 3" id="KW-0040">ANK repeat</keyword>
<dbReference type="OrthoDB" id="76098at2759"/>
<dbReference type="InterPro" id="IPR051637">
    <property type="entry name" value="Ank_repeat_dom-contain_49"/>
</dbReference>
<dbReference type="InterPro" id="IPR036770">
    <property type="entry name" value="Ankyrin_rpt-contain_sf"/>
</dbReference>
<evidence type="ECO:0000256" key="3">
    <source>
        <dbReference type="PROSITE-ProRule" id="PRU00023"/>
    </source>
</evidence>
<dbReference type="PANTHER" id="PTHR24180">
    <property type="entry name" value="CYCLIN-DEPENDENT KINASE INHIBITOR 2C-RELATED"/>
    <property type="match status" value="1"/>
</dbReference>
<comment type="caution">
    <text evidence="4">The sequence shown here is derived from an EMBL/GenBank/DDBJ whole genome shotgun (WGS) entry which is preliminary data.</text>
</comment>
<sequence length="433" mass="50287">MLADQPEERITSSDVTQELARQAKLQTELIDLCSGEIYPSVDSIENLIGKGVDVNCVDRNGLTPLLHLVQSKSSGGNNLVELIQFLIENGTNLNCKDNDGSDVLHRRNALQLLAKNYKKENVIQIAQVLIHSGIEINPKDDHHENALHEVMRSSMDKNLKSKMIRLLIRHGIKVHPEWMSQSEYKMMLNEIGNNGKEMLEFLAERKICLGWHDECLNCKEILSIEEPYMGRTQHHRKFVNILSGFRLTLEDLDKCPQLKAESGIFEMISEESIKWLRNLAEEYDDVDTKNCFLVMVEICEQMKHGIDSSCFNCNNYEHYLRVMCQMADFIGCKETKEQIEWCYLLPFDFPLSSDPIGRTESQEVKIKREWDSILINWAHEETEKHYGDSLKEDAEDGLFLPEKYVHKCHKHHLHPDYSTELRNTSSFRKFFFH</sequence>
<evidence type="ECO:0000313" key="4">
    <source>
        <dbReference type="EMBL" id="CAH0100707.1"/>
    </source>
</evidence>
<name>A0A8J2RIS1_9CRUS</name>
<dbReference type="SMART" id="SM00248">
    <property type="entry name" value="ANK"/>
    <property type="match status" value="4"/>
</dbReference>
<dbReference type="Proteomes" id="UP000789390">
    <property type="component" value="Unassembled WGS sequence"/>
</dbReference>